<dbReference type="OrthoDB" id="9803668at2"/>
<dbReference type="RefSeq" id="WP_047240421.1">
    <property type="nucleotide sequence ID" value="NZ_CP011541.1"/>
</dbReference>
<sequence length="321" mass="34147">MPSVSEYRAAATLLEKPSAFAVIGHIRPDADAIGSVTAVVQILEKLGKTAQGWIGQPETFAPNLTTIPGGEKVLVSTEFPLADAYIVCDCGSIDRTGAFAEDLAVTDAPVLLIDHHDSNPGFGTVNLLDFAAESTTTIVWQWLEYLDVDLDQPLAQSLYSGLVTDTGSFRWGRPLMHDMAAQLLTFGINTREIAADLIDNTSIEGLRMVGQALAAIEVRQVGRLKLAVLHAKNEAVQGLETSEVESLVDFVRGVHGADVGAVFKGYHPNWYAVSLRAITDVNVSALATKMGGGGHLRAAGYTTAGSFADNLAALEAEIEKL</sequence>
<dbReference type="AlphaFoldDB" id="A0A0G3GWZ3"/>
<dbReference type="Pfam" id="PF02272">
    <property type="entry name" value="DHHA1"/>
    <property type="match status" value="1"/>
</dbReference>
<proteinExistence type="predicted"/>
<dbReference type="SUPFAM" id="SSF64182">
    <property type="entry name" value="DHH phosphoesterases"/>
    <property type="match status" value="1"/>
</dbReference>
<dbReference type="PANTHER" id="PTHR47618:SF1">
    <property type="entry name" value="BIFUNCTIONAL OLIGORIBONUCLEASE AND PAP PHOSPHATASE NRNA"/>
    <property type="match status" value="1"/>
</dbReference>
<dbReference type="Gene3D" id="3.90.1640.10">
    <property type="entry name" value="inorganic pyrophosphatase (n-terminal core)"/>
    <property type="match status" value="1"/>
</dbReference>
<protein>
    <submittedName>
        <fullName evidence="3">Exopolyphosphatase-like enzyme</fullName>
    </submittedName>
</protein>
<dbReference type="InterPro" id="IPR051319">
    <property type="entry name" value="Oligoribo/pAp-PDE_c-di-AMP_PDE"/>
</dbReference>
<organism evidence="3 4">
    <name type="scientific">Corynebacterium epidermidicanis</name>
    <dbReference type="NCBI Taxonomy" id="1050174"/>
    <lineage>
        <taxon>Bacteria</taxon>
        <taxon>Bacillati</taxon>
        <taxon>Actinomycetota</taxon>
        <taxon>Actinomycetes</taxon>
        <taxon>Mycobacteriales</taxon>
        <taxon>Corynebacteriaceae</taxon>
        <taxon>Corynebacterium</taxon>
    </lineage>
</organism>
<dbReference type="PANTHER" id="PTHR47618">
    <property type="entry name" value="BIFUNCTIONAL OLIGORIBONUCLEASE AND PAP PHOSPHATASE NRNA"/>
    <property type="match status" value="1"/>
</dbReference>
<dbReference type="Proteomes" id="UP000035368">
    <property type="component" value="Chromosome"/>
</dbReference>
<dbReference type="PATRIC" id="fig|1050174.4.peg.1533"/>
<feature type="domain" description="DHHA1" evidence="2">
    <location>
        <begin position="237"/>
        <end position="319"/>
    </location>
</feature>
<evidence type="ECO:0000313" key="4">
    <source>
        <dbReference type="Proteomes" id="UP000035368"/>
    </source>
</evidence>
<dbReference type="InterPro" id="IPR001667">
    <property type="entry name" value="DDH_dom"/>
</dbReference>
<dbReference type="STRING" id="1050174.CEPID_07610"/>
<dbReference type="GO" id="GO:0003676">
    <property type="term" value="F:nucleic acid binding"/>
    <property type="evidence" value="ECO:0007669"/>
    <property type="project" value="InterPro"/>
</dbReference>
<reference evidence="3 4" key="1">
    <citation type="submission" date="2015-05" db="EMBL/GenBank/DDBJ databases">
        <title>Complete genome sequence of Corynebacterium epidermidicanis DSM 45586, isolated from the skin of a dog suffering from pruritus.</title>
        <authorList>
            <person name="Ruckert C."/>
            <person name="Albersmeier A."/>
            <person name="Winkler A."/>
            <person name="Tauch A."/>
        </authorList>
    </citation>
    <scope>NUCLEOTIDE SEQUENCE [LARGE SCALE GENOMIC DNA]</scope>
    <source>
        <strain evidence="3 4">DSM 45586</strain>
    </source>
</reference>
<gene>
    <name evidence="3" type="ORF">CEPID_07610</name>
</gene>
<feature type="domain" description="DDH" evidence="1">
    <location>
        <begin position="21"/>
        <end position="161"/>
    </location>
</feature>
<dbReference type="KEGG" id="cei:CEPID_07610"/>
<evidence type="ECO:0000259" key="1">
    <source>
        <dbReference type="Pfam" id="PF01368"/>
    </source>
</evidence>
<accession>A0A0G3GWZ3</accession>
<evidence type="ECO:0000259" key="2">
    <source>
        <dbReference type="Pfam" id="PF02272"/>
    </source>
</evidence>
<keyword evidence="4" id="KW-1185">Reference proteome</keyword>
<name>A0A0G3GWZ3_9CORY</name>
<dbReference type="Pfam" id="PF01368">
    <property type="entry name" value="DHH"/>
    <property type="match status" value="1"/>
</dbReference>
<dbReference type="Gene3D" id="3.10.310.30">
    <property type="match status" value="1"/>
</dbReference>
<dbReference type="InterPro" id="IPR003156">
    <property type="entry name" value="DHHA1_dom"/>
</dbReference>
<dbReference type="InterPro" id="IPR038763">
    <property type="entry name" value="DHH_sf"/>
</dbReference>
<evidence type="ECO:0000313" key="3">
    <source>
        <dbReference type="EMBL" id="AKK03372.1"/>
    </source>
</evidence>
<dbReference type="EMBL" id="CP011541">
    <property type="protein sequence ID" value="AKK03372.1"/>
    <property type="molecule type" value="Genomic_DNA"/>
</dbReference>